<sequence>MKKTVLGFSAFLLTGLFSLPAGASEYGILVEDTGVEEVYGYCSACHSERIVAQQGLSRESWIELLDWMVEEQGMAEIEEPDFSLVIDYLSKNYNTDRPNFPN</sequence>
<accession>A0A3D9HS32</accession>
<dbReference type="Gene3D" id="1.10.760.10">
    <property type="entry name" value="Cytochrome c-like domain"/>
    <property type="match status" value="1"/>
</dbReference>
<dbReference type="OrthoDB" id="9805828at2"/>
<feature type="chain" id="PRO_5017652156" evidence="1">
    <location>
        <begin position="24"/>
        <end position="102"/>
    </location>
</feature>
<evidence type="ECO:0000313" key="2">
    <source>
        <dbReference type="EMBL" id="RED52141.1"/>
    </source>
</evidence>
<gene>
    <name evidence="2" type="ORF">DFP90_102159</name>
</gene>
<reference evidence="2 3" key="1">
    <citation type="submission" date="2018-07" db="EMBL/GenBank/DDBJ databases">
        <title>Genomic Encyclopedia of Type Strains, Phase III (KMG-III): the genomes of soil and plant-associated and newly described type strains.</title>
        <authorList>
            <person name="Whitman W."/>
        </authorList>
    </citation>
    <scope>NUCLEOTIDE SEQUENCE [LARGE SCALE GENOMIC DNA]</scope>
    <source>
        <strain evidence="2 3">CECT 8488</strain>
    </source>
</reference>
<dbReference type="GO" id="GO:0020037">
    <property type="term" value="F:heme binding"/>
    <property type="evidence" value="ECO:0007669"/>
    <property type="project" value="InterPro"/>
</dbReference>
<evidence type="ECO:0000256" key="1">
    <source>
        <dbReference type="SAM" id="SignalP"/>
    </source>
</evidence>
<protein>
    <submittedName>
        <fullName evidence="2">Uncharacterized protein</fullName>
    </submittedName>
</protein>
<evidence type="ECO:0000313" key="3">
    <source>
        <dbReference type="Proteomes" id="UP000256845"/>
    </source>
</evidence>
<dbReference type="InterPro" id="IPR036909">
    <property type="entry name" value="Cyt_c-like_dom_sf"/>
</dbReference>
<dbReference type="EMBL" id="QRDW01000002">
    <property type="protein sequence ID" value="RED52141.1"/>
    <property type="molecule type" value="Genomic_DNA"/>
</dbReference>
<feature type="signal peptide" evidence="1">
    <location>
        <begin position="1"/>
        <end position="23"/>
    </location>
</feature>
<proteinExistence type="predicted"/>
<dbReference type="RefSeq" id="WP_115935694.1">
    <property type="nucleotide sequence ID" value="NZ_QRDW01000002.1"/>
</dbReference>
<keyword evidence="1" id="KW-0732">Signal</keyword>
<name>A0A3D9HS32_9PROT</name>
<dbReference type="AlphaFoldDB" id="A0A3D9HS32"/>
<comment type="caution">
    <text evidence="2">The sequence shown here is derived from an EMBL/GenBank/DDBJ whole genome shotgun (WGS) entry which is preliminary data.</text>
</comment>
<dbReference type="GO" id="GO:0009055">
    <property type="term" value="F:electron transfer activity"/>
    <property type="evidence" value="ECO:0007669"/>
    <property type="project" value="InterPro"/>
</dbReference>
<dbReference type="Proteomes" id="UP000256845">
    <property type="component" value="Unassembled WGS sequence"/>
</dbReference>
<dbReference type="SUPFAM" id="SSF46626">
    <property type="entry name" value="Cytochrome c"/>
    <property type="match status" value="1"/>
</dbReference>
<organism evidence="2 3">
    <name type="scientific">Aestuariispira insulae</name>
    <dbReference type="NCBI Taxonomy" id="1461337"/>
    <lineage>
        <taxon>Bacteria</taxon>
        <taxon>Pseudomonadati</taxon>
        <taxon>Pseudomonadota</taxon>
        <taxon>Alphaproteobacteria</taxon>
        <taxon>Rhodospirillales</taxon>
        <taxon>Kiloniellaceae</taxon>
        <taxon>Aestuariispira</taxon>
    </lineage>
</organism>
<keyword evidence="3" id="KW-1185">Reference proteome</keyword>